<evidence type="ECO:0000313" key="3">
    <source>
        <dbReference type="Proteomes" id="UP000789759"/>
    </source>
</evidence>
<dbReference type="SUPFAM" id="SSF48452">
    <property type="entry name" value="TPR-like"/>
    <property type="match status" value="1"/>
</dbReference>
<sequence length="71" mass="8348">MGRGEAYHCLERYDEALVDLNKALEIEPDDPTALYYRGRINLMRKKFEGLVDVTRAMNIEPKLKEMFNAQR</sequence>
<reference evidence="2" key="1">
    <citation type="submission" date="2021-06" db="EMBL/GenBank/DDBJ databases">
        <authorList>
            <person name="Kallberg Y."/>
            <person name="Tangrot J."/>
            <person name="Rosling A."/>
        </authorList>
    </citation>
    <scope>NUCLEOTIDE SEQUENCE</scope>
    <source>
        <strain evidence="2">FL966</strain>
    </source>
</reference>
<dbReference type="OrthoDB" id="1926212at2759"/>
<protein>
    <submittedName>
        <fullName evidence="2">19074_t:CDS:1</fullName>
    </submittedName>
</protein>
<dbReference type="InterPro" id="IPR019734">
    <property type="entry name" value="TPR_rpt"/>
</dbReference>
<organism evidence="2 3">
    <name type="scientific">Cetraspora pellucida</name>
    <dbReference type="NCBI Taxonomy" id="1433469"/>
    <lineage>
        <taxon>Eukaryota</taxon>
        <taxon>Fungi</taxon>
        <taxon>Fungi incertae sedis</taxon>
        <taxon>Mucoromycota</taxon>
        <taxon>Glomeromycotina</taxon>
        <taxon>Glomeromycetes</taxon>
        <taxon>Diversisporales</taxon>
        <taxon>Gigasporaceae</taxon>
        <taxon>Cetraspora</taxon>
    </lineage>
</organism>
<dbReference type="EMBL" id="CAJVQA010006326">
    <property type="protein sequence ID" value="CAG8638586.1"/>
    <property type="molecule type" value="Genomic_DNA"/>
</dbReference>
<gene>
    <name evidence="2" type="ORF">CPELLU_LOCUS8740</name>
</gene>
<feature type="repeat" description="TPR" evidence="1">
    <location>
        <begin position="1"/>
        <end position="30"/>
    </location>
</feature>
<accession>A0A9N9DK06</accession>
<dbReference type="Proteomes" id="UP000789759">
    <property type="component" value="Unassembled WGS sequence"/>
</dbReference>
<keyword evidence="3" id="KW-1185">Reference proteome</keyword>
<dbReference type="AlphaFoldDB" id="A0A9N9DK06"/>
<dbReference type="PROSITE" id="PS50005">
    <property type="entry name" value="TPR"/>
    <property type="match status" value="1"/>
</dbReference>
<name>A0A9N9DK06_9GLOM</name>
<dbReference type="InterPro" id="IPR011990">
    <property type="entry name" value="TPR-like_helical_dom_sf"/>
</dbReference>
<proteinExistence type="predicted"/>
<keyword evidence="1" id="KW-0802">TPR repeat</keyword>
<dbReference type="Gene3D" id="1.25.40.10">
    <property type="entry name" value="Tetratricopeptide repeat domain"/>
    <property type="match status" value="1"/>
</dbReference>
<comment type="caution">
    <text evidence="2">The sequence shown here is derived from an EMBL/GenBank/DDBJ whole genome shotgun (WGS) entry which is preliminary data.</text>
</comment>
<evidence type="ECO:0000313" key="2">
    <source>
        <dbReference type="EMBL" id="CAG8638586.1"/>
    </source>
</evidence>
<dbReference type="Pfam" id="PF13414">
    <property type="entry name" value="TPR_11"/>
    <property type="match status" value="1"/>
</dbReference>
<evidence type="ECO:0000256" key="1">
    <source>
        <dbReference type="PROSITE-ProRule" id="PRU00339"/>
    </source>
</evidence>